<organism evidence="7 8">
    <name type="scientific">Caulobacter ginsengisoli</name>
    <dbReference type="NCBI Taxonomy" id="400775"/>
    <lineage>
        <taxon>Bacteria</taxon>
        <taxon>Pseudomonadati</taxon>
        <taxon>Pseudomonadota</taxon>
        <taxon>Alphaproteobacteria</taxon>
        <taxon>Caulobacterales</taxon>
        <taxon>Caulobacteraceae</taxon>
        <taxon>Caulobacter</taxon>
    </lineage>
</organism>
<evidence type="ECO:0000313" key="7">
    <source>
        <dbReference type="EMBL" id="MDQ0464692.1"/>
    </source>
</evidence>
<evidence type="ECO:0000259" key="6">
    <source>
        <dbReference type="Pfam" id="PF22429"/>
    </source>
</evidence>
<keyword evidence="2" id="KW-0479">Metal-binding</keyword>
<dbReference type="Proteomes" id="UP001228905">
    <property type="component" value="Unassembled WGS sequence"/>
</dbReference>
<keyword evidence="8" id="KW-1185">Reference proteome</keyword>
<evidence type="ECO:0000313" key="8">
    <source>
        <dbReference type="Proteomes" id="UP001228905"/>
    </source>
</evidence>
<evidence type="ECO:0000256" key="2">
    <source>
        <dbReference type="ARBA" id="ARBA00022723"/>
    </source>
</evidence>
<accession>A0ABU0IRQ4</accession>
<protein>
    <submittedName>
        <fullName evidence="7">Formimidoylglutamate deiminase</fullName>
        <ecNumber evidence="7">3.5.3.13</ecNumber>
    </submittedName>
</protein>
<evidence type="ECO:0000259" key="5">
    <source>
        <dbReference type="Pfam" id="PF01979"/>
    </source>
</evidence>
<dbReference type="InterPro" id="IPR055156">
    <property type="entry name" value="HutF-like_N"/>
</dbReference>
<dbReference type="Gene3D" id="3.20.20.140">
    <property type="entry name" value="Metal-dependent hydrolases"/>
    <property type="match status" value="1"/>
</dbReference>
<dbReference type="Gene3D" id="2.30.40.10">
    <property type="entry name" value="Urease, subunit C, domain 1"/>
    <property type="match status" value="1"/>
</dbReference>
<dbReference type="PANTHER" id="PTHR11271:SF48">
    <property type="entry name" value="AMIDOHYDROLASE-RELATED DOMAIN-CONTAINING PROTEIN"/>
    <property type="match status" value="1"/>
</dbReference>
<dbReference type="EMBL" id="JAUSVS010000004">
    <property type="protein sequence ID" value="MDQ0464692.1"/>
    <property type="molecule type" value="Genomic_DNA"/>
</dbReference>
<sequence>MNLFFQQARLPSGWARDVLVTVANGQITAVETGAAPGDAERVSGAVIPAMTNLHSHAFQRAMAGLAERGGAGVDDFWAWRAAMYGFLGRLTPDQVEAIAAQLQVELLEQGYAGICEFHYLHNAPDGGHYDDPAEMAWAIRRAAETTGIGLTLTPVLYTASGFGGAPPTDGQKRFIFDVDGFLRLIDTTKAEALSFHSLRAVTPEQMAAVLAAVPDLPIHIHAAEQTGEVEACLAWSGQRPVEWLLNHQDLSSRWALVHATHMTDAEATGLARSGATAVLCPSTEGNLGDGFFNAAPYLAAEGRFGIGTDSHVSTNPAEELRWFEYGRRLQARHRTLGGEEGGNVGAWLWTQAAKAGSGPTGRSVGEIAVGARADFVVLDPDHPTLAGRADDLILDSFVFSGQGAVREVWAGGKRLVQDGRHIARDAVAARYRSALQALTD</sequence>
<evidence type="ECO:0000256" key="3">
    <source>
        <dbReference type="ARBA" id="ARBA00022801"/>
    </source>
</evidence>
<dbReference type="RefSeq" id="WP_307349531.1">
    <property type="nucleotide sequence ID" value="NZ_JAUSVS010000004.1"/>
</dbReference>
<dbReference type="InterPro" id="IPR051607">
    <property type="entry name" value="Metallo-dep_hydrolases"/>
</dbReference>
<dbReference type="InterPro" id="IPR011059">
    <property type="entry name" value="Metal-dep_hydrolase_composite"/>
</dbReference>
<keyword evidence="4" id="KW-0862">Zinc</keyword>
<comment type="cofactor">
    <cofactor evidence="1">
        <name>Zn(2+)</name>
        <dbReference type="ChEBI" id="CHEBI:29105"/>
    </cofactor>
</comment>
<dbReference type="Pfam" id="PF01979">
    <property type="entry name" value="Amidohydro_1"/>
    <property type="match status" value="1"/>
</dbReference>
<keyword evidence="3 7" id="KW-0378">Hydrolase</keyword>
<reference evidence="7 8" key="1">
    <citation type="submission" date="2023-07" db="EMBL/GenBank/DDBJ databases">
        <title>Genomic Encyclopedia of Type Strains, Phase IV (KMG-IV): sequencing the most valuable type-strain genomes for metagenomic binning, comparative biology and taxonomic classification.</title>
        <authorList>
            <person name="Goeker M."/>
        </authorList>
    </citation>
    <scope>NUCLEOTIDE SEQUENCE [LARGE SCALE GENOMIC DNA]</scope>
    <source>
        <strain evidence="7 8">DSM 18695</strain>
    </source>
</reference>
<feature type="domain" description="Formimidoylglutamate deiminase N-terminal" evidence="6">
    <location>
        <begin position="6"/>
        <end position="41"/>
    </location>
</feature>
<name>A0ABU0IRQ4_9CAUL</name>
<dbReference type="SUPFAM" id="SSF51338">
    <property type="entry name" value="Composite domain of metallo-dependent hydrolases"/>
    <property type="match status" value="1"/>
</dbReference>
<dbReference type="InterPro" id="IPR006680">
    <property type="entry name" value="Amidohydro-rel"/>
</dbReference>
<proteinExistence type="predicted"/>
<dbReference type="NCBIfam" id="TIGR02022">
    <property type="entry name" value="hutF"/>
    <property type="match status" value="1"/>
</dbReference>
<dbReference type="Pfam" id="PF22429">
    <property type="entry name" value="HutF_N"/>
    <property type="match status" value="1"/>
</dbReference>
<dbReference type="PANTHER" id="PTHR11271">
    <property type="entry name" value="GUANINE DEAMINASE"/>
    <property type="match status" value="1"/>
</dbReference>
<dbReference type="NCBIfam" id="NF006684">
    <property type="entry name" value="PRK09229.1-5"/>
    <property type="match status" value="1"/>
</dbReference>
<dbReference type="EC" id="3.5.3.13" evidence="7"/>
<dbReference type="SUPFAM" id="SSF51556">
    <property type="entry name" value="Metallo-dependent hydrolases"/>
    <property type="match status" value="1"/>
</dbReference>
<gene>
    <name evidence="7" type="ORF">QO010_002476</name>
</gene>
<dbReference type="InterPro" id="IPR010252">
    <property type="entry name" value="HutF"/>
</dbReference>
<evidence type="ECO:0000256" key="4">
    <source>
        <dbReference type="ARBA" id="ARBA00022833"/>
    </source>
</evidence>
<evidence type="ECO:0000256" key="1">
    <source>
        <dbReference type="ARBA" id="ARBA00001947"/>
    </source>
</evidence>
<feature type="domain" description="Amidohydrolase-related" evidence="5">
    <location>
        <begin position="46"/>
        <end position="414"/>
    </location>
</feature>
<dbReference type="GO" id="GO:0050416">
    <property type="term" value="F:formimidoylglutamate deiminase activity"/>
    <property type="evidence" value="ECO:0007669"/>
    <property type="project" value="UniProtKB-EC"/>
</dbReference>
<comment type="caution">
    <text evidence="7">The sequence shown here is derived from an EMBL/GenBank/DDBJ whole genome shotgun (WGS) entry which is preliminary data.</text>
</comment>
<dbReference type="InterPro" id="IPR032466">
    <property type="entry name" value="Metal_Hydrolase"/>
</dbReference>